<feature type="transmembrane region" description="Helical" evidence="7">
    <location>
        <begin position="106"/>
        <end position="131"/>
    </location>
</feature>
<keyword evidence="4 7" id="KW-0812">Transmembrane</keyword>
<keyword evidence="6 7" id="KW-0472">Membrane</keyword>
<comment type="similarity">
    <text evidence="2">Belongs to the bacterial sugar transferase family.</text>
</comment>
<evidence type="ECO:0000256" key="3">
    <source>
        <dbReference type="ARBA" id="ARBA00022679"/>
    </source>
</evidence>
<evidence type="ECO:0000313" key="9">
    <source>
        <dbReference type="EMBL" id="TPG65565.1"/>
    </source>
</evidence>
<feature type="transmembrane region" description="Helical" evidence="7">
    <location>
        <begin position="277"/>
        <end position="301"/>
    </location>
</feature>
<dbReference type="RefSeq" id="WP_140467574.1">
    <property type="nucleotide sequence ID" value="NZ_RCYZ01000005.1"/>
</dbReference>
<keyword evidence="5 7" id="KW-1133">Transmembrane helix</keyword>
<comment type="subcellular location">
    <subcellularLocation>
        <location evidence="1">Membrane</location>
        <topology evidence="1">Multi-pass membrane protein</topology>
    </subcellularLocation>
</comment>
<protein>
    <submittedName>
        <fullName evidence="9">Exopolysaccharide biosynthesis polyprenyl glycosylphosphotransferase</fullName>
    </submittedName>
</protein>
<dbReference type="InterPro" id="IPR017475">
    <property type="entry name" value="EPS_sugar_tfrase"/>
</dbReference>
<evidence type="ECO:0000256" key="1">
    <source>
        <dbReference type="ARBA" id="ARBA00004141"/>
    </source>
</evidence>
<proteinExistence type="inferred from homology"/>
<feature type="transmembrane region" description="Helical" evidence="7">
    <location>
        <begin position="42"/>
        <end position="58"/>
    </location>
</feature>
<dbReference type="Gene3D" id="3.40.50.720">
    <property type="entry name" value="NAD(P)-binding Rossmann-like Domain"/>
    <property type="match status" value="1"/>
</dbReference>
<keyword evidence="3 9" id="KW-0808">Transferase</keyword>
<accession>A0A502GVA1</accession>
<evidence type="ECO:0000256" key="4">
    <source>
        <dbReference type="ARBA" id="ARBA00022692"/>
    </source>
</evidence>
<evidence type="ECO:0000256" key="5">
    <source>
        <dbReference type="ARBA" id="ARBA00022989"/>
    </source>
</evidence>
<gene>
    <name evidence="9" type="ORF">EAH73_13995</name>
</gene>
<dbReference type="Proteomes" id="UP000317646">
    <property type="component" value="Unassembled WGS sequence"/>
</dbReference>
<dbReference type="NCBIfam" id="TIGR03025">
    <property type="entry name" value="EPS_sugtrans"/>
    <property type="match status" value="1"/>
</dbReference>
<organism evidence="9 10">
    <name type="scientific">Hymenobacter nivis</name>
    <dbReference type="NCBI Taxonomy" id="1850093"/>
    <lineage>
        <taxon>Bacteria</taxon>
        <taxon>Pseudomonadati</taxon>
        <taxon>Bacteroidota</taxon>
        <taxon>Cytophagia</taxon>
        <taxon>Cytophagales</taxon>
        <taxon>Hymenobacteraceae</taxon>
        <taxon>Hymenobacter</taxon>
    </lineage>
</organism>
<dbReference type="AlphaFoldDB" id="A0A502GVA1"/>
<evidence type="ECO:0000256" key="6">
    <source>
        <dbReference type="ARBA" id="ARBA00023136"/>
    </source>
</evidence>
<reference evidence="9 10" key="1">
    <citation type="journal article" date="2019" name="Environ. Microbiol.">
        <title>Species interactions and distinct microbial communities in high Arctic permafrost affected cryosols are associated with the CH4 and CO2 gas fluxes.</title>
        <authorList>
            <person name="Altshuler I."/>
            <person name="Hamel J."/>
            <person name="Turney S."/>
            <person name="Magnuson E."/>
            <person name="Levesque R."/>
            <person name="Greer C."/>
            <person name="Whyte L.G."/>
        </authorList>
    </citation>
    <scope>NUCLEOTIDE SEQUENCE [LARGE SCALE GENOMIC DNA]</scope>
    <source>
        <strain evidence="9 10">S9.2P</strain>
    </source>
</reference>
<evidence type="ECO:0000313" key="10">
    <source>
        <dbReference type="Proteomes" id="UP000317646"/>
    </source>
</evidence>
<name>A0A502GVA1_9BACT</name>
<dbReference type="EMBL" id="RCYZ01000005">
    <property type="protein sequence ID" value="TPG65565.1"/>
    <property type="molecule type" value="Genomic_DNA"/>
</dbReference>
<evidence type="ECO:0000256" key="2">
    <source>
        <dbReference type="ARBA" id="ARBA00006464"/>
    </source>
</evidence>
<feature type="domain" description="Bacterial sugar transferase" evidence="8">
    <location>
        <begin position="274"/>
        <end position="458"/>
    </location>
</feature>
<evidence type="ECO:0000259" key="8">
    <source>
        <dbReference type="Pfam" id="PF02397"/>
    </source>
</evidence>
<dbReference type="PANTHER" id="PTHR30576:SF0">
    <property type="entry name" value="UNDECAPRENYL-PHOSPHATE N-ACETYLGALACTOSAMINYL 1-PHOSPHATE TRANSFERASE-RELATED"/>
    <property type="match status" value="1"/>
</dbReference>
<keyword evidence="10" id="KW-1185">Reference proteome</keyword>
<feature type="transmembrane region" description="Helical" evidence="7">
    <location>
        <begin position="78"/>
        <end position="100"/>
    </location>
</feature>
<dbReference type="GO" id="GO:0016020">
    <property type="term" value="C:membrane"/>
    <property type="evidence" value="ECO:0007669"/>
    <property type="project" value="UniProtKB-SubCell"/>
</dbReference>
<dbReference type="OrthoDB" id="9808602at2"/>
<dbReference type="InterPro" id="IPR003362">
    <property type="entry name" value="Bact_transf"/>
</dbReference>
<dbReference type="GO" id="GO:0016780">
    <property type="term" value="F:phosphotransferase activity, for other substituted phosphate groups"/>
    <property type="evidence" value="ECO:0007669"/>
    <property type="project" value="TreeGrafter"/>
</dbReference>
<evidence type="ECO:0000256" key="7">
    <source>
        <dbReference type="SAM" id="Phobius"/>
    </source>
</evidence>
<dbReference type="PANTHER" id="PTHR30576">
    <property type="entry name" value="COLANIC BIOSYNTHESIS UDP-GLUCOSE LIPID CARRIER TRANSFERASE"/>
    <property type="match status" value="1"/>
</dbReference>
<comment type="caution">
    <text evidence="9">The sequence shown here is derived from an EMBL/GenBank/DDBJ whole genome shotgun (WGS) entry which is preliminary data.</text>
</comment>
<feature type="transmembrane region" description="Helical" evidence="7">
    <location>
        <begin position="12"/>
        <end position="30"/>
    </location>
</feature>
<sequence length="465" mass="52654">MILYERRTHVNQMILLTADILLIFGAFRFVEFYHRGDWAFGGDYPLFFAVFALIWWIVAGQVTNPTSLDRLTSYAEKFWALVLAFLVHAVVLTAGILLLHVRLLPIRYILLLYGVAGAAVVSGRLLVAFFYRTYRYRLARPHSRFVIVGASRSGREMHQFLTLHDPVANQFLGFFTDEPVAANLQPLVRGGLADLKDFCEREQVDEMYFALPLNQADLISELSAFADDHFMSFRIVPDFEGTLHKGVDVHYHGRGPILTVRRHPLAFRTNQIAKRGFDLVFSGLVIVGVFPILLPILAVLIKLDSPGPVFFKQMRPGKRNKLFPCYKLRSMSTATGGTELQATKGDARVTRVGRFLRSSSLDEIPQFFNVWLGHMSVVGPRPNMVSQLEEYSKHIHTYAQRHAVTPGITGHAQVNGHRGETRAAGAMEKRVEYDLEYVENWSLLLDVKIIGKTVWNMVAGEKNAY</sequence>
<dbReference type="Pfam" id="PF02397">
    <property type="entry name" value="Bac_transf"/>
    <property type="match status" value="1"/>
</dbReference>
<dbReference type="Pfam" id="PF13727">
    <property type="entry name" value="CoA_binding_3"/>
    <property type="match status" value="1"/>
</dbReference>